<organism evidence="1 2">
    <name type="scientific">Trichonephila clavata</name>
    <name type="common">Joro spider</name>
    <name type="synonym">Nephila clavata</name>
    <dbReference type="NCBI Taxonomy" id="2740835"/>
    <lineage>
        <taxon>Eukaryota</taxon>
        <taxon>Metazoa</taxon>
        <taxon>Ecdysozoa</taxon>
        <taxon>Arthropoda</taxon>
        <taxon>Chelicerata</taxon>
        <taxon>Arachnida</taxon>
        <taxon>Araneae</taxon>
        <taxon>Araneomorphae</taxon>
        <taxon>Entelegynae</taxon>
        <taxon>Araneoidea</taxon>
        <taxon>Nephilidae</taxon>
        <taxon>Trichonephila</taxon>
    </lineage>
</organism>
<dbReference type="AlphaFoldDB" id="A0A8X6FD27"/>
<gene>
    <name evidence="1" type="ORF">TNCT_419051</name>
</gene>
<keyword evidence="2" id="KW-1185">Reference proteome</keyword>
<reference evidence="1" key="1">
    <citation type="submission" date="2020-07" db="EMBL/GenBank/DDBJ databases">
        <title>Multicomponent nature underlies the extraordinary mechanical properties of spider dragline silk.</title>
        <authorList>
            <person name="Kono N."/>
            <person name="Nakamura H."/>
            <person name="Mori M."/>
            <person name="Yoshida Y."/>
            <person name="Ohtoshi R."/>
            <person name="Malay A.D."/>
            <person name="Moran D.A.P."/>
            <person name="Tomita M."/>
            <person name="Numata K."/>
            <person name="Arakawa K."/>
        </authorList>
    </citation>
    <scope>NUCLEOTIDE SEQUENCE</scope>
</reference>
<evidence type="ECO:0000313" key="2">
    <source>
        <dbReference type="Proteomes" id="UP000887116"/>
    </source>
</evidence>
<proteinExistence type="predicted"/>
<name>A0A8X6FD27_TRICU</name>
<evidence type="ECO:0000313" key="1">
    <source>
        <dbReference type="EMBL" id="GFQ75719.1"/>
    </source>
</evidence>
<dbReference type="Proteomes" id="UP000887116">
    <property type="component" value="Unassembled WGS sequence"/>
</dbReference>
<accession>A0A8X6FD27</accession>
<protein>
    <submittedName>
        <fullName evidence="1">Uncharacterized protein</fullName>
    </submittedName>
</protein>
<dbReference type="EMBL" id="BMAO01031525">
    <property type="protein sequence ID" value="GFQ75719.1"/>
    <property type="molecule type" value="Genomic_DNA"/>
</dbReference>
<comment type="caution">
    <text evidence="1">The sequence shown here is derived from an EMBL/GenBank/DDBJ whole genome shotgun (WGS) entry which is preliminary data.</text>
</comment>
<sequence length="113" mass="12870">MQNRKRENWFQLNKENGTNVKKGFPSIFFGVILIQTPTLSCIGTVLSSPTEKLATLSSPICEWPLALLCTDQKRRRNQLNWPWFLFLTLRRKREVISASAGTSVVPAGSLQEY</sequence>